<feature type="compositionally biased region" description="Low complexity" evidence="6">
    <location>
        <begin position="81"/>
        <end position="94"/>
    </location>
</feature>
<comment type="subcellular location">
    <subcellularLocation>
        <location evidence="2">Chromosome</location>
    </subcellularLocation>
    <subcellularLocation>
        <location evidence="1">Nucleus</location>
    </subcellularLocation>
</comment>
<dbReference type="GO" id="GO:0032039">
    <property type="term" value="C:integrator complex"/>
    <property type="evidence" value="ECO:0007669"/>
    <property type="project" value="TreeGrafter"/>
</dbReference>
<keyword evidence="4" id="KW-0158">Chromosome</keyword>
<dbReference type="Proteomes" id="UP000494163">
    <property type="component" value="Chromosome 2R"/>
</dbReference>
<dbReference type="GO" id="GO:0005694">
    <property type="term" value="C:chromosome"/>
    <property type="evidence" value="ECO:0007669"/>
    <property type="project" value="UniProtKB-SubCell"/>
</dbReference>
<evidence type="ECO:0000256" key="1">
    <source>
        <dbReference type="ARBA" id="ARBA00004123"/>
    </source>
</evidence>
<evidence type="ECO:0000313" key="8">
    <source>
        <dbReference type="EMBL" id="ALC42113.1"/>
    </source>
</evidence>
<accession>A0A0M3QVC0</accession>
<dbReference type="Pfam" id="PF25756">
    <property type="entry name" value="TPR_INTS8"/>
    <property type="match status" value="1"/>
</dbReference>
<evidence type="ECO:0000256" key="4">
    <source>
        <dbReference type="ARBA" id="ARBA00022454"/>
    </source>
</evidence>
<comment type="similarity">
    <text evidence="3">Belongs to the Integrator subunit 8 family.</text>
</comment>
<dbReference type="InterPro" id="IPR038751">
    <property type="entry name" value="INTS8"/>
</dbReference>
<feature type="domain" description="INTS8 TPR repeats" evidence="7">
    <location>
        <begin position="530"/>
        <end position="1008"/>
    </location>
</feature>
<dbReference type="AlphaFoldDB" id="A0A0M3QVC0"/>
<evidence type="ECO:0000256" key="6">
    <source>
        <dbReference type="SAM" id="MobiDB-lite"/>
    </source>
</evidence>
<organism evidence="8 9">
    <name type="scientific">Drosophila busckii</name>
    <name type="common">Fruit fly</name>
    <dbReference type="NCBI Taxonomy" id="30019"/>
    <lineage>
        <taxon>Eukaryota</taxon>
        <taxon>Metazoa</taxon>
        <taxon>Ecdysozoa</taxon>
        <taxon>Arthropoda</taxon>
        <taxon>Hexapoda</taxon>
        <taxon>Insecta</taxon>
        <taxon>Pterygota</taxon>
        <taxon>Neoptera</taxon>
        <taxon>Endopterygota</taxon>
        <taxon>Diptera</taxon>
        <taxon>Brachycera</taxon>
        <taxon>Muscomorpha</taxon>
        <taxon>Ephydroidea</taxon>
        <taxon>Drosophilidae</taxon>
        <taxon>Drosophila</taxon>
    </lineage>
</organism>
<keyword evidence="9" id="KW-1185">Reference proteome</keyword>
<evidence type="ECO:0000256" key="2">
    <source>
        <dbReference type="ARBA" id="ARBA00004286"/>
    </source>
</evidence>
<evidence type="ECO:0000256" key="3">
    <source>
        <dbReference type="ARBA" id="ARBA00007147"/>
    </source>
</evidence>
<sequence length="1010" mass="114378">MEDPLKPKPVPLAAETVLWFEFLLDPHKITQHLQSKHPEPSAVELIMQFISMTPETVVPSTVVTPGSDLQNLPNSGMGANVTTSTTSASLSVPPTTQLQQRQPELGLQLTRKQLALKILELKVATWLRWDLDLLEKNLPVIMQLGLLRDLCIISYGRAVSIPLPSDFDMKISKTGNECAARFALTIYHRMQLRLQLIKDSTLKTQRPLIYQAVDQLQQFLDTPTQPSIEYLEYLCATATTRTFHVFHYDSFVTLQCDNLSSSQNYDLMHLISPQELRAQLHYELAHYYLYTKQYVLARENAAASSSNYQSLPAGVTHNFCHIRPIELEGLLQACGISAQPQTLLERFHISLLNSYADIVPILQLDNIAREIPLVSRRNVELDIEGTISTGLLKEPRQLLLQVAALNVVRSIFEWGNIFSSVEYFEKYRDLDYMTPIMDAMQNALPQCRPKERTAFKHFLIDCVLSQQLQQQQQLEQSRQLLQTLSGMCLFTAQELQDLEGQLQQTALPVLNNSLATLNDWICNSKMTLVDVASLERQLISCSSANTVRILLVKLCSKAPGKPLWAINPSWDVPQPLKSLIMAMPVSFLQDFSYVLLGKARELAMRGNYIDAVSMLSVLKSETKRQELGGNAQLMSKLITWEILHIQITQSLEEWHQKPLDLQALGTRCKQCLAALQAGDSMVPRLDIQENCAIMLLNLTDFPALLYLDKRTPQLELPFAFAATFIEMEKLKGPKKVCRDAWELIVSMFLNVPKRASATGTGNAAISSLLAFLQRLRHQSVFGLAISMLGKMHNILKDDPNHDLICEYMQLWPTSVNNPNSYSLRSVCETLQWLLSEALSYYPQTISWLKMKGDLELASGNNESAMRCYVNALVTGTDYCTMPLQRNVADDYVIRKMIRCAANLGCHMQATVLCQFLDEIDYSIVFKNLSEKSSNFTDAMDAYYSCIWDTTLLEFIVNLHAKRGEHSRKLEAISMMGTLELNANNNEEIKRESAMVRKSRFLRALAKQYLL</sequence>
<dbReference type="OMA" id="ASLSDWM"/>
<dbReference type="InterPro" id="IPR057980">
    <property type="entry name" value="TPR_INTS8"/>
</dbReference>
<evidence type="ECO:0000313" key="9">
    <source>
        <dbReference type="Proteomes" id="UP000494163"/>
    </source>
</evidence>
<reference evidence="8 9" key="1">
    <citation type="submission" date="2015-08" db="EMBL/GenBank/DDBJ databases">
        <title>Ancestral chromatin configuration constrains chromatin evolution on differentiating sex chromosomes in Drosophila.</title>
        <authorList>
            <person name="Zhou Q."/>
            <person name="Bachtrog D."/>
        </authorList>
    </citation>
    <scope>NUCLEOTIDE SEQUENCE [LARGE SCALE GENOMIC DNA]</scope>
    <source>
        <tissue evidence="8">Whole larvae</tissue>
    </source>
</reference>
<proteinExistence type="inferred from homology"/>
<dbReference type="GO" id="GO:0034472">
    <property type="term" value="P:snRNA 3'-end processing"/>
    <property type="evidence" value="ECO:0007669"/>
    <property type="project" value="InterPro"/>
</dbReference>
<dbReference type="PANTHER" id="PTHR13350:SF1">
    <property type="entry name" value="INTEGRATOR COMPLEX SUBUNIT 8"/>
    <property type="match status" value="1"/>
</dbReference>
<feature type="region of interest" description="Disordered" evidence="6">
    <location>
        <begin position="68"/>
        <end position="94"/>
    </location>
</feature>
<gene>
    <name evidence="8" type="ORF">Dbus_chr2Rg1692</name>
</gene>
<keyword evidence="5" id="KW-0539">Nucleus</keyword>
<dbReference type="OrthoDB" id="64340at2759"/>
<evidence type="ECO:0000256" key="5">
    <source>
        <dbReference type="ARBA" id="ARBA00023242"/>
    </source>
</evidence>
<dbReference type="EMBL" id="CP012524">
    <property type="protein sequence ID" value="ALC42113.1"/>
    <property type="molecule type" value="Genomic_DNA"/>
</dbReference>
<protein>
    <submittedName>
        <fullName evidence="8">IntS8</fullName>
    </submittedName>
</protein>
<evidence type="ECO:0000259" key="7">
    <source>
        <dbReference type="Pfam" id="PF25756"/>
    </source>
</evidence>
<dbReference type="PANTHER" id="PTHR13350">
    <property type="entry name" value="INTEGRATOR COMPLEX SUBUNIT 8"/>
    <property type="match status" value="1"/>
</dbReference>
<dbReference type="STRING" id="30019.A0A0M3QVC0"/>
<name>A0A0M3QVC0_DROBS</name>
<dbReference type="SMR" id="A0A0M3QVC0"/>